<dbReference type="Gene3D" id="2.30.30.140">
    <property type="match status" value="1"/>
</dbReference>
<evidence type="ECO:0000259" key="4">
    <source>
        <dbReference type="PROSITE" id="PS50812"/>
    </source>
</evidence>
<dbReference type="CDD" id="cd05162">
    <property type="entry name" value="PWWP"/>
    <property type="match status" value="1"/>
</dbReference>
<accession>A0AAX6G3C2</accession>
<evidence type="ECO:0000256" key="1">
    <source>
        <dbReference type="ARBA" id="ARBA00022737"/>
    </source>
</evidence>
<dbReference type="Proteomes" id="UP001140949">
    <property type="component" value="Unassembled WGS sequence"/>
</dbReference>
<dbReference type="PROSITE" id="PS50812">
    <property type="entry name" value="PWWP"/>
    <property type="match status" value="1"/>
</dbReference>
<evidence type="ECO:0000256" key="3">
    <source>
        <dbReference type="SAM" id="MobiDB-lite"/>
    </source>
</evidence>
<dbReference type="SUPFAM" id="SSF63748">
    <property type="entry name" value="Tudor/PWWP/MBT"/>
    <property type="match status" value="1"/>
</dbReference>
<feature type="compositionally biased region" description="Polar residues" evidence="3">
    <location>
        <begin position="727"/>
        <end position="736"/>
    </location>
</feature>
<feature type="compositionally biased region" description="Basic residues" evidence="3">
    <location>
        <begin position="490"/>
        <end position="500"/>
    </location>
</feature>
<feature type="compositionally biased region" description="Basic and acidic residues" evidence="3">
    <location>
        <begin position="140"/>
        <end position="152"/>
    </location>
</feature>
<feature type="region of interest" description="Disordered" evidence="3">
    <location>
        <begin position="414"/>
        <end position="561"/>
    </location>
</feature>
<name>A0AAX6G3C2_IRIPA</name>
<dbReference type="PRINTS" id="PR00929">
    <property type="entry name" value="ATHOOK"/>
</dbReference>
<sequence length="928" mass="100509">MAAAETLNKETNEGAETEDENRQTSDGAEEFQDAPETLASADGGDPMDVDKDDPNNEGERAHFLNASETRGDPAVVAEENLDGEEEKVCVQNASETLVSVDGGDSAVVSQENLYRDGEKVPFQDDSETLVPLEGGNSTDAGKESLNGDREKDCVQNSSETLISVGGDSTMVAKENTIGNGEKVPDLEETGLESVDAVERDGGDPLTRYYLPCADDNAGFSAPDMIWGKVKSHPWWPGQIFDPKYASDLASKHQKKDHLLVAYFGDKTFAWCEQSQLKPFGLAFAQMERQTGMDAFTNAVEAAVEEVSRRVELGMSCLCVAAETYTNLKYQVVENAGIREGTCSSVMDKGLIVNSFEPERLLEFVEALARCPSWGPNRLELATAKAQVKGFYRSKGHPELPAFVVGGGLLDNDIEVTPPKSEKSGKSNVEDSVVKRSRGRPKKLKDVSGKKLTDVSGKKLTDVSEKKLKDVPEDAKEDTKALNDDSATISGKKRPRGRPRKVQNASENGKGGAFGGKSTPHAPDKKHEDDDPDSGGGRKSRKRRVDYLEMVSPSSARSRSVKIGERIRKVASQVQGSLPIFKSNSEELQSTESTSKKRVTKNEFDSTDEMLSQLCFVAADPMGSYSFLSRTMSFFTDYRATISTDSSEELMPSKSKGGKRGRKKKIVDSEPESSDVPMADSYWNDLLLQSSPEREPVSRGRKRKKGSKGKKQKKAKSAAIVDKEQGPMVNTSSPSATDHQEMAGEGPSSYISGKVEEAEEGPNTDVAAKIKGAGETPISDAVEKIEQAGEGSGNGSVETPTALILSFTEPDALPTEADLMRIFSRYGPLKEAETEVLRKTNRAKVVFKSRIDAELAFSSAGKYSAFGPALVSYRLRYLQPLSKGSPCNSAQDRDTTHTEVGSTELPAKEDNSVATGNTSVQVMGNLSKE</sequence>
<feature type="compositionally biased region" description="Basic and acidic residues" evidence="3">
    <location>
        <begin position="419"/>
        <end position="433"/>
    </location>
</feature>
<feature type="compositionally biased region" description="Basic and acidic residues" evidence="3">
    <location>
        <begin position="48"/>
        <end position="62"/>
    </location>
</feature>
<feature type="compositionally biased region" description="Polar residues" evidence="3">
    <location>
        <begin position="581"/>
        <end position="592"/>
    </location>
</feature>
<dbReference type="GO" id="GO:0006355">
    <property type="term" value="P:regulation of DNA-templated transcription"/>
    <property type="evidence" value="ECO:0007669"/>
    <property type="project" value="InterPro"/>
</dbReference>
<feature type="domain" description="PWWP" evidence="4">
    <location>
        <begin position="221"/>
        <end position="282"/>
    </location>
</feature>
<dbReference type="InterPro" id="IPR053063">
    <property type="entry name" value="PWWP_domain_containing_PDP"/>
</dbReference>
<feature type="region of interest" description="Disordered" evidence="3">
    <location>
        <begin position="581"/>
        <end position="600"/>
    </location>
</feature>
<feature type="region of interest" description="Disordered" evidence="3">
    <location>
        <begin position="882"/>
        <end position="928"/>
    </location>
</feature>
<dbReference type="SMART" id="SM00293">
    <property type="entry name" value="PWWP"/>
    <property type="match status" value="1"/>
</dbReference>
<feature type="region of interest" description="Disordered" evidence="3">
    <location>
        <begin position="645"/>
        <end position="774"/>
    </location>
</feature>
<evidence type="ECO:0000313" key="5">
    <source>
        <dbReference type="EMBL" id="KAJ6823236.1"/>
    </source>
</evidence>
<dbReference type="PANTHER" id="PTHR42851">
    <property type="entry name" value="ALDOLASE-RELATED"/>
    <property type="match status" value="1"/>
</dbReference>
<evidence type="ECO:0000313" key="6">
    <source>
        <dbReference type="Proteomes" id="UP001140949"/>
    </source>
</evidence>
<feature type="compositionally biased region" description="Basic residues" evidence="3">
    <location>
        <begin position="698"/>
        <end position="715"/>
    </location>
</feature>
<dbReference type="GO" id="GO:0005634">
    <property type="term" value="C:nucleus"/>
    <property type="evidence" value="ECO:0007669"/>
    <property type="project" value="InterPro"/>
</dbReference>
<dbReference type="InterPro" id="IPR000116">
    <property type="entry name" value="HMGA"/>
</dbReference>
<gene>
    <name evidence="5" type="ORF">M6B38_384565</name>
</gene>
<dbReference type="EMBL" id="JANAVB010023316">
    <property type="protein sequence ID" value="KAJ6823236.1"/>
    <property type="molecule type" value="Genomic_DNA"/>
</dbReference>
<protein>
    <recommendedName>
        <fullName evidence="4">PWWP domain-containing protein</fullName>
    </recommendedName>
</protein>
<reference evidence="5" key="2">
    <citation type="submission" date="2023-04" db="EMBL/GenBank/DDBJ databases">
        <authorList>
            <person name="Bruccoleri R.E."/>
            <person name="Oakeley E.J."/>
            <person name="Faust A.-M."/>
            <person name="Dessus-Babus S."/>
            <person name="Altorfer M."/>
            <person name="Burckhardt D."/>
            <person name="Oertli M."/>
            <person name="Naumann U."/>
            <person name="Petersen F."/>
            <person name="Wong J."/>
        </authorList>
    </citation>
    <scope>NUCLEOTIDE SEQUENCE</scope>
    <source>
        <strain evidence="5">GSM-AAB239-AS_SAM_17_03QT</strain>
        <tissue evidence="5">Leaf</tissue>
    </source>
</reference>
<evidence type="ECO:0000256" key="2">
    <source>
        <dbReference type="ARBA" id="ARBA00023125"/>
    </source>
</evidence>
<dbReference type="PANTHER" id="PTHR42851:SF4">
    <property type="entry name" value="PWWP DOMAIN-CONTAINING PROTEIN"/>
    <property type="match status" value="1"/>
</dbReference>
<feature type="compositionally biased region" description="Basic residues" evidence="3">
    <location>
        <begin position="655"/>
        <end position="664"/>
    </location>
</feature>
<feature type="region of interest" description="Disordered" evidence="3">
    <location>
        <begin position="1"/>
        <end position="73"/>
    </location>
</feature>
<keyword evidence="2" id="KW-0238">DNA-binding</keyword>
<dbReference type="AlphaFoldDB" id="A0AAX6G3C2"/>
<feature type="compositionally biased region" description="Polar residues" evidence="3">
    <location>
        <begin position="911"/>
        <end position="928"/>
    </location>
</feature>
<feature type="region of interest" description="Disordered" evidence="3">
    <location>
        <begin position="123"/>
        <end position="152"/>
    </location>
</feature>
<reference evidence="5" key="1">
    <citation type="journal article" date="2023" name="GigaByte">
        <title>Genome assembly of the bearded iris, Iris pallida Lam.</title>
        <authorList>
            <person name="Bruccoleri R.E."/>
            <person name="Oakeley E.J."/>
            <person name="Faust A.M.E."/>
            <person name="Altorfer M."/>
            <person name="Dessus-Babus S."/>
            <person name="Burckhardt D."/>
            <person name="Oertli M."/>
            <person name="Naumann U."/>
            <person name="Petersen F."/>
            <person name="Wong J."/>
        </authorList>
    </citation>
    <scope>NUCLEOTIDE SEQUENCE</scope>
    <source>
        <strain evidence="5">GSM-AAB239-AS_SAM_17_03QT</strain>
    </source>
</reference>
<dbReference type="PRINTS" id="PR00930">
    <property type="entry name" value="HIGHMOBLTYIY"/>
</dbReference>
<dbReference type="SMART" id="SM00384">
    <property type="entry name" value="AT_hook"/>
    <property type="match status" value="3"/>
</dbReference>
<comment type="caution">
    <text evidence="5">The sequence shown here is derived from an EMBL/GenBank/DDBJ whole genome shotgun (WGS) entry which is preliminary data.</text>
</comment>
<dbReference type="Pfam" id="PF00855">
    <property type="entry name" value="PWWP"/>
    <property type="match status" value="1"/>
</dbReference>
<organism evidence="5 6">
    <name type="scientific">Iris pallida</name>
    <name type="common">Sweet iris</name>
    <dbReference type="NCBI Taxonomy" id="29817"/>
    <lineage>
        <taxon>Eukaryota</taxon>
        <taxon>Viridiplantae</taxon>
        <taxon>Streptophyta</taxon>
        <taxon>Embryophyta</taxon>
        <taxon>Tracheophyta</taxon>
        <taxon>Spermatophyta</taxon>
        <taxon>Magnoliopsida</taxon>
        <taxon>Liliopsida</taxon>
        <taxon>Asparagales</taxon>
        <taxon>Iridaceae</taxon>
        <taxon>Iridoideae</taxon>
        <taxon>Irideae</taxon>
        <taxon>Iris</taxon>
    </lineage>
</organism>
<dbReference type="InterPro" id="IPR017956">
    <property type="entry name" value="AT_hook_DNA-bd_motif"/>
</dbReference>
<dbReference type="GO" id="GO:0003677">
    <property type="term" value="F:DNA binding"/>
    <property type="evidence" value="ECO:0007669"/>
    <property type="project" value="UniProtKB-KW"/>
</dbReference>
<dbReference type="GO" id="GO:0000785">
    <property type="term" value="C:chromatin"/>
    <property type="evidence" value="ECO:0007669"/>
    <property type="project" value="InterPro"/>
</dbReference>
<feature type="compositionally biased region" description="Basic and acidic residues" evidence="3">
    <location>
        <begin position="443"/>
        <end position="482"/>
    </location>
</feature>
<keyword evidence="1" id="KW-0677">Repeat</keyword>
<proteinExistence type="predicted"/>
<dbReference type="InterPro" id="IPR000313">
    <property type="entry name" value="PWWP_dom"/>
</dbReference>
<keyword evidence="6" id="KW-1185">Reference proteome</keyword>